<dbReference type="Proteomes" id="UP000789920">
    <property type="component" value="Unassembled WGS sequence"/>
</dbReference>
<feature type="non-terminal residue" evidence="1">
    <location>
        <position position="78"/>
    </location>
</feature>
<organism evidence="1 2">
    <name type="scientific">Racocetra persica</name>
    <dbReference type="NCBI Taxonomy" id="160502"/>
    <lineage>
        <taxon>Eukaryota</taxon>
        <taxon>Fungi</taxon>
        <taxon>Fungi incertae sedis</taxon>
        <taxon>Mucoromycota</taxon>
        <taxon>Glomeromycotina</taxon>
        <taxon>Glomeromycetes</taxon>
        <taxon>Diversisporales</taxon>
        <taxon>Gigasporaceae</taxon>
        <taxon>Racocetra</taxon>
    </lineage>
</organism>
<dbReference type="EMBL" id="CAJVQC010080928">
    <property type="protein sequence ID" value="CAG8818373.1"/>
    <property type="molecule type" value="Genomic_DNA"/>
</dbReference>
<keyword evidence="2" id="KW-1185">Reference proteome</keyword>
<evidence type="ECO:0000313" key="2">
    <source>
        <dbReference type="Proteomes" id="UP000789920"/>
    </source>
</evidence>
<reference evidence="1" key="1">
    <citation type="submission" date="2021-06" db="EMBL/GenBank/DDBJ databases">
        <authorList>
            <person name="Kallberg Y."/>
            <person name="Tangrot J."/>
            <person name="Rosling A."/>
        </authorList>
    </citation>
    <scope>NUCLEOTIDE SEQUENCE</scope>
    <source>
        <strain evidence="1">MA461A</strain>
    </source>
</reference>
<protein>
    <submittedName>
        <fullName evidence="1">13330_t:CDS:1</fullName>
    </submittedName>
</protein>
<accession>A0ACA9S084</accession>
<comment type="caution">
    <text evidence="1">The sequence shown here is derived from an EMBL/GenBank/DDBJ whole genome shotgun (WGS) entry which is preliminary data.</text>
</comment>
<name>A0ACA9S084_9GLOM</name>
<proteinExistence type="predicted"/>
<sequence>MSNTMVTATEWLSRNLSYKTDFYATLKKSQKSHSHLTITSFSKSYNKREQFVLEFVKIFAGADISFEKIEYFQPFTRA</sequence>
<gene>
    <name evidence="1" type="ORF">RPERSI_LOCUS24896</name>
</gene>
<evidence type="ECO:0000313" key="1">
    <source>
        <dbReference type="EMBL" id="CAG8818373.1"/>
    </source>
</evidence>